<protein>
    <submittedName>
        <fullName evidence="1">Uncharacterized protein</fullName>
    </submittedName>
</protein>
<dbReference type="Proteomes" id="UP001161017">
    <property type="component" value="Unassembled WGS sequence"/>
</dbReference>
<comment type="caution">
    <text evidence="1">The sequence shown here is derived from an EMBL/GenBank/DDBJ whole genome shotgun (WGS) entry which is preliminary data.</text>
</comment>
<dbReference type="AlphaFoldDB" id="A0AA43TVE3"/>
<organism evidence="1 2">
    <name type="scientific">Ramalina farinacea</name>
    <dbReference type="NCBI Taxonomy" id="258253"/>
    <lineage>
        <taxon>Eukaryota</taxon>
        <taxon>Fungi</taxon>
        <taxon>Dikarya</taxon>
        <taxon>Ascomycota</taxon>
        <taxon>Pezizomycotina</taxon>
        <taxon>Lecanoromycetes</taxon>
        <taxon>OSLEUM clade</taxon>
        <taxon>Lecanoromycetidae</taxon>
        <taxon>Lecanorales</taxon>
        <taxon>Lecanorineae</taxon>
        <taxon>Ramalinaceae</taxon>
        <taxon>Ramalina</taxon>
    </lineage>
</organism>
<accession>A0AA43TVE3</accession>
<keyword evidence="2" id="KW-1185">Reference proteome</keyword>
<name>A0AA43TVE3_9LECA</name>
<reference evidence="1" key="1">
    <citation type="journal article" date="2023" name="Genome Biol. Evol.">
        <title>First Whole Genome Sequence and Flow Cytometry Genome Size Data for the Lichen-Forming Fungus Ramalina farinacea (Ascomycota).</title>
        <authorList>
            <person name="Llewellyn T."/>
            <person name="Mian S."/>
            <person name="Hill R."/>
            <person name="Leitch I.J."/>
            <person name="Gaya E."/>
        </authorList>
    </citation>
    <scope>NUCLEOTIDE SEQUENCE</scope>
    <source>
        <strain evidence="1">LIQ254RAFAR</strain>
    </source>
</reference>
<sequence>MFKRPATLILSPVIPFDIDSERHYFDTSAKSRRQDRSIYQPPRLLVYSAKYKVALVYFNSNIVAIPVLEEAVQQTSRKRKRPGLLLDSLGHGITIQGSQRNDRGRNIQPGRVKHDLGLAVSEGKLQDLIKKGNVSAVDDCIMSEVESMGRRQFLANPHRVSFILSNIFHPQASTATGDDGRAAFTNLAISFWPSRTVGFLLQEALFTLERVESALRRFVRLPLTSKLDPVALIDAVVKWDSSLALLQTLLESPSPLSPLELARVLIASSQTDQYSAPQEARLLTNTEDPGSGHGDTEMALVTTDPTTNNLASSSESPDNRVRKQSIMDLALQRCSTIPSNSLTKAFKRTSTKPQLRHLVDHLRITVAQHGWLTPYDFSFDDLSKEPAPNNQLVIIAHLLNSILDALGPAGWMLGPRSQTQTETTFADPADTLSYMQAEVSAALEGIEEAMYLKGVLGEMLLCGKEALKERPPPSKRVLTDDKAISRQQQVVKPTIVQLEKDDPVLPLGLKLKPPIATTRVGAGGEVVKRSARDIGRLKSRVVGKYSFERIEI</sequence>
<evidence type="ECO:0000313" key="1">
    <source>
        <dbReference type="EMBL" id="MDI1489299.1"/>
    </source>
</evidence>
<proteinExistence type="predicted"/>
<evidence type="ECO:0000313" key="2">
    <source>
        <dbReference type="Proteomes" id="UP001161017"/>
    </source>
</evidence>
<dbReference type="EMBL" id="JAPUFD010000009">
    <property type="protein sequence ID" value="MDI1489299.1"/>
    <property type="molecule type" value="Genomic_DNA"/>
</dbReference>
<gene>
    <name evidence="1" type="ORF">OHK93_008577</name>
</gene>